<accession>A0A9W8AGU7</accession>
<protein>
    <submittedName>
        <fullName evidence="1">Uncharacterized protein</fullName>
    </submittedName>
</protein>
<reference evidence="1" key="1">
    <citation type="submission" date="2022-07" db="EMBL/GenBank/DDBJ databases">
        <title>Phylogenomic reconstructions and comparative analyses of Kickxellomycotina fungi.</title>
        <authorList>
            <person name="Reynolds N.K."/>
            <person name="Stajich J.E."/>
            <person name="Barry K."/>
            <person name="Grigoriev I.V."/>
            <person name="Crous P."/>
            <person name="Smith M.E."/>
        </authorList>
    </citation>
    <scope>NUCLEOTIDE SEQUENCE</scope>
    <source>
        <strain evidence="1">RSA 861</strain>
    </source>
</reference>
<gene>
    <name evidence="1" type="ORF">IWQ60_001336</name>
</gene>
<proteinExistence type="predicted"/>
<dbReference type="InterPro" id="IPR024368">
    <property type="entry name" value="Ecl1/2/3"/>
</dbReference>
<dbReference type="EMBL" id="JANBPT010000042">
    <property type="protein sequence ID" value="KAJ1929228.1"/>
    <property type="molecule type" value="Genomic_DNA"/>
</dbReference>
<organism evidence="1 2">
    <name type="scientific">Tieghemiomyces parasiticus</name>
    <dbReference type="NCBI Taxonomy" id="78921"/>
    <lineage>
        <taxon>Eukaryota</taxon>
        <taxon>Fungi</taxon>
        <taxon>Fungi incertae sedis</taxon>
        <taxon>Zoopagomycota</taxon>
        <taxon>Kickxellomycotina</taxon>
        <taxon>Dimargaritomycetes</taxon>
        <taxon>Dimargaritales</taxon>
        <taxon>Dimargaritaceae</taxon>
        <taxon>Tieghemiomyces</taxon>
    </lineage>
</organism>
<name>A0A9W8AGU7_9FUNG</name>
<keyword evidence="2" id="KW-1185">Reference proteome</keyword>
<dbReference type="OrthoDB" id="3599883at2759"/>
<evidence type="ECO:0000313" key="2">
    <source>
        <dbReference type="Proteomes" id="UP001150569"/>
    </source>
</evidence>
<dbReference type="AlphaFoldDB" id="A0A9W8AGU7"/>
<sequence length="166" mass="17030">MDTAWCLVCDEHIDTLYGDTNALYCSEACKRADAASDGCGYLSSSPASSTGSLSPHGSLRNSPASSNLYALQSATANAYPGTSFQGMAIPRTAAYTGSASTPARGGYPTYSSPAPVFKSPRGPSYRSAPSFYRSPPPAVSAAASGFARTSNGYCTAAGSIYLRSTS</sequence>
<dbReference type="Pfam" id="PF12855">
    <property type="entry name" value="Ecl1"/>
    <property type="match status" value="1"/>
</dbReference>
<comment type="caution">
    <text evidence="1">The sequence shown here is derived from an EMBL/GenBank/DDBJ whole genome shotgun (WGS) entry which is preliminary data.</text>
</comment>
<evidence type="ECO:0000313" key="1">
    <source>
        <dbReference type="EMBL" id="KAJ1929228.1"/>
    </source>
</evidence>
<dbReference type="Proteomes" id="UP001150569">
    <property type="component" value="Unassembled WGS sequence"/>
</dbReference>